<dbReference type="EMBL" id="AZBU02000006">
    <property type="protein sequence ID" value="TKR72162.1"/>
    <property type="molecule type" value="Genomic_DNA"/>
</dbReference>
<feature type="transmembrane region" description="Helical" evidence="1">
    <location>
        <begin position="225"/>
        <end position="246"/>
    </location>
</feature>
<accession>A0A4U5MRP1</accession>
<dbReference type="AlphaFoldDB" id="A0A4U5MRP1"/>
<reference evidence="2 3" key="1">
    <citation type="journal article" date="2015" name="Genome Biol.">
        <title>Comparative genomics of Steinernema reveals deeply conserved gene regulatory networks.</title>
        <authorList>
            <person name="Dillman A.R."/>
            <person name="Macchietto M."/>
            <person name="Porter C.F."/>
            <person name="Rogers A."/>
            <person name="Williams B."/>
            <person name="Antoshechkin I."/>
            <person name="Lee M.M."/>
            <person name="Goodwin Z."/>
            <person name="Lu X."/>
            <person name="Lewis E.E."/>
            <person name="Goodrich-Blair H."/>
            <person name="Stock S.P."/>
            <person name="Adams B.J."/>
            <person name="Sternberg P.W."/>
            <person name="Mortazavi A."/>
        </authorList>
    </citation>
    <scope>NUCLEOTIDE SEQUENCE [LARGE SCALE GENOMIC DNA]</scope>
    <source>
        <strain evidence="2 3">ALL</strain>
    </source>
</reference>
<protein>
    <recommendedName>
        <fullName evidence="4">G-protein coupled receptors family 1 profile domain-containing protein</fullName>
    </recommendedName>
</protein>
<reference evidence="2 3" key="2">
    <citation type="journal article" date="2019" name="G3 (Bethesda)">
        <title>Hybrid Assembly of the Genome of the Entomopathogenic Nematode Steinernema carpocapsae Identifies the X-Chromosome.</title>
        <authorList>
            <person name="Serra L."/>
            <person name="Macchietto M."/>
            <person name="Macias-Munoz A."/>
            <person name="McGill C.J."/>
            <person name="Rodriguez I.M."/>
            <person name="Rodriguez B."/>
            <person name="Murad R."/>
            <person name="Mortazavi A."/>
        </authorList>
    </citation>
    <scope>NUCLEOTIDE SEQUENCE [LARGE SCALE GENOMIC DNA]</scope>
    <source>
        <strain evidence="2 3">ALL</strain>
    </source>
</reference>
<keyword evidence="1" id="KW-1133">Transmembrane helix</keyword>
<evidence type="ECO:0008006" key="4">
    <source>
        <dbReference type="Google" id="ProtNLM"/>
    </source>
</evidence>
<feature type="transmembrane region" description="Helical" evidence="1">
    <location>
        <begin position="324"/>
        <end position="341"/>
    </location>
</feature>
<sequence length="373" mass="42122">MPKLLHKIQLFGIPPALNDLLQTQFASITCYTQLSTSPLLKKIVSVMSSTAANRTIVMAGIFSSTPTRELMVSICNLLYVVIIVIASQKIDKKDLSRLYTLWLFLTHAPSDLVMMAISVLQLLGRIESSGNYYRDEFPIISIIGTVFQTIASHIYRILALLMMAATFCSYTFPKFFVKVFHPSRRNRLFLSGLIFVTVHTVTARAQTMIVVMYGDDFPDWLVTSLFFLFWVLAILPTVIMIAVYIMSITVILRYSNHRTSLLHRRQLLAVVIYTTSPNVLLFPALIANIIGLLVGGLPLEERLASHPYLAAAAVLARINRYCEYATLPVITLSTFISFASYRRLLFTFRPHKTISTCRIRVSYVRGPCHTGHK</sequence>
<dbReference type="Proteomes" id="UP000298663">
    <property type="component" value="Unassembled WGS sequence"/>
</dbReference>
<gene>
    <name evidence="2" type="ORF">L596_019661</name>
</gene>
<feature type="transmembrane region" description="Helical" evidence="1">
    <location>
        <begin position="188"/>
        <end position="213"/>
    </location>
</feature>
<feature type="transmembrane region" description="Helical" evidence="1">
    <location>
        <begin position="267"/>
        <end position="294"/>
    </location>
</feature>
<organism evidence="2 3">
    <name type="scientific">Steinernema carpocapsae</name>
    <name type="common">Entomopathogenic nematode</name>
    <dbReference type="NCBI Taxonomy" id="34508"/>
    <lineage>
        <taxon>Eukaryota</taxon>
        <taxon>Metazoa</taxon>
        <taxon>Ecdysozoa</taxon>
        <taxon>Nematoda</taxon>
        <taxon>Chromadorea</taxon>
        <taxon>Rhabditida</taxon>
        <taxon>Tylenchina</taxon>
        <taxon>Panagrolaimomorpha</taxon>
        <taxon>Strongyloidoidea</taxon>
        <taxon>Steinernematidae</taxon>
        <taxon>Steinernema</taxon>
    </lineage>
</organism>
<proteinExistence type="predicted"/>
<keyword evidence="1" id="KW-0472">Membrane</keyword>
<name>A0A4U5MRP1_STECR</name>
<feature type="transmembrane region" description="Helical" evidence="1">
    <location>
        <begin position="70"/>
        <end position="87"/>
    </location>
</feature>
<keyword evidence="1" id="KW-0812">Transmembrane</keyword>
<comment type="caution">
    <text evidence="2">The sequence shown here is derived from an EMBL/GenBank/DDBJ whole genome shotgun (WGS) entry which is preliminary data.</text>
</comment>
<evidence type="ECO:0000313" key="3">
    <source>
        <dbReference type="Proteomes" id="UP000298663"/>
    </source>
</evidence>
<keyword evidence="3" id="KW-1185">Reference proteome</keyword>
<evidence type="ECO:0000256" key="1">
    <source>
        <dbReference type="SAM" id="Phobius"/>
    </source>
</evidence>
<evidence type="ECO:0000313" key="2">
    <source>
        <dbReference type="EMBL" id="TKR72162.1"/>
    </source>
</evidence>
<feature type="transmembrane region" description="Helical" evidence="1">
    <location>
        <begin position="99"/>
        <end position="123"/>
    </location>
</feature>